<feature type="non-terminal residue" evidence="1">
    <location>
        <position position="1"/>
    </location>
</feature>
<organism evidence="1 2">
    <name type="scientific">Characodon lateralis</name>
    <dbReference type="NCBI Taxonomy" id="208331"/>
    <lineage>
        <taxon>Eukaryota</taxon>
        <taxon>Metazoa</taxon>
        <taxon>Chordata</taxon>
        <taxon>Craniata</taxon>
        <taxon>Vertebrata</taxon>
        <taxon>Euteleostomi</taxon>
        <taxon>Actinopterygii</taxon>
        <taxon>Neopterygii</taxon>
        <taxon>Teleostei</taxon>
        <taxon>Neoteleostei</taxon>
        <taxon>Acanthomorphata</taxon>
        <taxon>Ovalentaria</taxon>
        <taxon>Atherinomorphae</taxon>
        <taxon>Cyprinodontiformes</taxon>
        <taxon>Goodeidae</taxon>
        <taxon>Characodon</taxon>
    </lineage>
</organism>
<evidence type="ECO:0000313" key="2">
    <source>
        <dbReference type="Proteomes" id="UP001352852"/>
    </source>
</evidence>
<name>A0ABU7DNW4_9TELE</name>
<evidence type="ECO:0000313" key="1">
    <source>
        <dbReference type="EMBL" id="MED6275473.1"/>
    </source>
</evidence>
<reference evidence="1 2" key="1">
    <citation type="submission" date="2021-06" db="EMBL/GenBank/DDBJ databases">
        <authorList>
            <person name="Palmer J.M."/>
        </authorList>
    </citation>
    <scope>NUCLEOTIDE SEQUENCE [LARGE SCALE GENOMIC DNA]</scope>
    <source>
        <strain evidence="1 2">CL_MEX2019</strain>
        <tissue evidence="1">Muscle</tissue>
    </source>
</reference>
<protein>
    <submittedName>
        <fullName evidence="1">Uncharacterized protein</fullName>
    </submittedName>
</protein>
<dbReference type="EMBL" id="JAHUTJ010027895">
    <property type="protein sequence ID" value="MED6275473.1"/>
    <property type="molecule type" value="Genomic_DNA"/>
</dbReference>
<gene>
    <name evidence="1" type="ORF">CHARACLAT_026868</name>
</gene>
<keyword evidence="2" id="KW-1185">Reference proteome</keyword>
<proteinExistence type="predicted"/>
<accession>A0ABU7DNW4</accession>
<sequence>CLEVGGQRQGGFNCLYSYLNDKQASSHSVAAFLKQINRLTVPVEEVHSTGVNRADGGETEKFSIGVKRRTQDLSVAKNGGKHKIRKYDEAYLALGFTVNGVGNEERLICVLCLKTQIASNQTNEGGTWKR</sequence>
<comment type="caution">
    <text evidence="1">The sequence shown here is derived from an EMBL/GenBank/DDBJ whole genome shotgun (WGS) entry which is preliminary data.</text>
</comment>
<dbReference type="Proteomes" id="UP001352852">
    <property type="component" value="Unassembled WGS sequence"/>
</dbReference>